<dbReference type="EMBL" id="OX365700">
    <property type="protein sequence ID" value="CAI4030013.1"/>
    <property type="molecule type" value="Genomic_DNA"/>
</dbReference>
<dbReference type="PANTHER" id="PTHR33449">
    <property type="entry name" value="NUCLEOID-ASSOCIATED PROTEIN YBAB"/>
    <property type="match status" value="1"/>
</dbReference>
<keyword evidence="2" id="KW-0963">Cytoplasm</keyword>
<dbReference type="NCBIfam" id="TIGR00103">
    <property type="entry name" value="DNA_YbaB_EbfC"/>
    <property type="match status" value="1"/>
</dbReference>
<organism evidence="4 5">
    <name type="scientific">Nitrospira tepida</name>
    <dbReference type="NCBI Taxonomy" id="2973512"/>
    <lineage>
        <taxon>Bacteria</taxon>
        <taxon>Pseudomonadati</taxon>
        <taxon>Nitrospirota</taxon>
        <taxon>Nitrospiria</taxon>
        <taxon>Nitrospirales</taxon>
        <taxon>Nitrospiraceae</taxon>
        <taxon>Nitrospira</taxon>
    </lineage>
</organism>
<dbReference type="GO" id="GO:0005829">
    <property type="term" value="C:cytosol"/>
    <property type="evidence" value="ECO:0007669"/>
    <property type="project" value="TreeGrafter"/>
</dbReference>
<dbReference type="AlphaFoldDB" id="A0AA86MVY9"/>
<dbReference type="Pfam" id="PF02575">
    <property type="entry name" value="YbaB_DNA_bd"/>
    <property type="match status" value="1"/>
</dbReference>
<keyword evidence="5" id="KW-1185">Reference proteome</keyword>
<protein>
    <recommendedName>
        <fullName evidence="2">Nucleoid-associated protein DNFV4_00436</fullName>
    </recommendedName>
</protein>
<evidence type="ECO:0000256" key="1">
    <source>
        <dbReference type="ARBA" id="ARBA00023125"/>
    </source>
</evidence>
<evidence type="ECO:0000256" key="2">
    <source>
        <dbReference type="HAMAP-Rule" id="MF_00274"/>
    </source>
</evidence>
<dbReference type="GO" id="GO:0003677">
    <property type="term" value="F:DNA binding"/>
    <property type="evidence" value="ECO:0007669"/>
    <property type="project" value="UniProtKB-UniRule"/>
</dbReference>
<sequence length="108" mass="11338">MSKNPFGNMASLMKQAQAMQEQMTKIQEEAASKQVTGTAGGGIVTVTVTGGMQVVSVKIDPEVVKSGDVEMLQDLTVAATNEALRNAREMMANELKSLTGGLNIPGLL</sequence>
<name>A0AA86MVY9_9BACT</name>
<reference evidence="4" key="1">
    <citation type="submission" date="2022-10" db="EMBL/GenBank/DDBJ databases">
        <authorList>
            <person name="Koch H."/>
        </authorList>
    </citation>
    <scope>NUCLEOTIDE SEQUENCE</scope>
    <source>
        <strain evidence="4">DNF</strain>
    </source>
</reference>
<comment type="subunit">
    <text evidence="2">Homodimer.</text>
</comment>
<keyword evidence="1 2" id="KW-0238">DNA-binding</keyword>
<dbReference type="PANTHER" id="PTHR33449:SF1">
    <property type="entry name" value="NUCLEOID-ASSOCIATED PROTEIN YBAB"/>
    <property type="match status" value="1"/>
</dbReference>
<comment type="similarity">
    <text evidence="2">Belongs to the YbaB/EbfC family.</text>
</comment>
<dbReference type="KEGG" id="nti:DNFV4_00436"/>
<dbReference type="RefSeq" id="WP_289267024.1">
    <property type="nucleotide sequence ID" value="NZ_OX365700.1"/>
</dbReference>
<comment type="subcellular location">
    <subcellularLocation>
        <location evidence="2">Cytoplasm</location>
        <location evidence="2">Nucleoid</location>
    </subcellularLocation>
</comment>
<dbReference type="HAMAP" id="MF_00274">
    <property type="entry name" value="DNA_YbaB_EbfC"/>
    <property type="match status" value="1"/>
</dbReference>
<evidence type="ECO:0000313" key="5">
    <source>
        <dbReference type="Proteomes" id="UP001179121"/>
    </source>
</evidence>
<evidence type="ECO:0000256" key="3">
    <source>
        <dbReference type="SAM" id="MobiDB-lite"/>
    </source>
</evidence>
<dbReference type="Proteomes" id="UP001179121">
    <property type="component" value="Chromosome"/>
</dbReference>
<dbReference type="SUPFAM" id="SSF82607">
    <property type="entry name" value="YbaB-like"/>
    <property type="match status" value="1"/>
</dbReference>
<dbReference type="PIRSF" id="PIRSF004555">
    <property type="entry name" value="UCP004555"/>
    <property type="match status" value="1"/>
</dbReference>
<evidence type="ECO:0000313" key="4">
    <source>
        <dbReference type="EMBL" id="CAI4030013.1"/>
    </source>
</evidence>
<gene>
    <name evidence="4" type="ORF">DNFV4_00436</name>
</gene>
<comment type="function">
    <text evidence="2">Binds to DNA and alters its conformation. May be involved in regulation of gene expression, nucleoid organization and DNA protection.</text>
</comment>
<dbReference type="InterPro" id="IPR004401">
    <property type="entry name" value="YbaB/EbfC"/>
</dbReference>
<accession>A0AA86MVY9</accession>
<dbReference type="InterPro" id="IPR036894">
    <property type="entry name" value="YbaB-like_sf"/>
</dbReference>
<proteinExistence type="inferred from homology"/>
<dbReference type="Gene3D" id="3.30.1310.10">
    <property type="entry name" value="Nucleoid-associated protein YbaB-like domain"/>
    <property type="match status" value="1"/>
</dbReference>
<dbReference type="GO" id="GO:0043590">
    <property type="term" value="C:bacterial nucleoid"/>
    <property type="evidence" value="ECO:0007669"/>
    <property type="project" value="UniProtKB-UniRule"/>
</dbReference>
<feature type="region of interest" description="Disordered" evidence="3">
    <location>
        <begin position="1"/>
        <end position="37"/>
    </location>
</feature>